<evidence type="ECO:0000256" key="4">
    <source>
        <dbReference type="RuleBase" id="RU000568"/>
    </source>
</evidence>
<dbReference type="PANTHER" id="PTHR33343:SF1">
    <property type="entry name" value="LARGE RIBOSOMAL SUBUNIT PROTEIN BL35M"/>
    <property type="match status" value="1"/>
</dbReference>
<evidence type="ECO:0000256" key="1">
    <source>
        <dbReference type="ARBA" id="ARBA00006598"/>
    </source>
</evidence>
<sequence length="92" mass="10101">MTTSTLHPHSLSLLRRASPLLVATFHSPSTFPRITALPPPSIGSLSSPPLKRASVKRFRVAGTVKIVRRCAGKQHMLSKKNSESRERLSKMA</sequence>
<dbReference type="PRINTS" id="PR00064">
    <property type="entry name" value="RIBOSOMALL35"/>
</dbReference>
<evidence type="ECO:0000256" key="5">
    <source>
        <dbReference type="SAM" id="MobiDB-lite"/>
    </source>
</evidence>
<dbReference type="AlphaFoldDB" id="A0AAD8VQL0"/>
<keyword evidence="7" id="KW-1185">Reference proteome</keyword>
<dbReference type="InterPro" id="IPR001706">
    <property type="entry name" value="Ribosomal_bL35"/>
</dbReference>
<organism evidence="6 7">
    <name type="scientific">Lolium multiflorum</name>
    <name type="common">Italian ryegrass</name>
    <name type="synonym">Lolium perenne subsp. multiflorum</name>
    <dbReference type="NCBI Taxonomy" id="4521"/>
    <lineage>
        <taxon>Eukaryota</taxon>
        <taxon>Viridiplantae</taxon>
        <taxon>Streptophyta</taxon>
        <taxon>Embryophyta</taxon>
        <taxon>Tracheophyta</taxon>
        <taxon>Spermatophyta</taxon>
        <taxon>Magnoliopsida</taxon>
        <taxon>Liliopsida</taxon>
        <taxon>Poales</taxon>
        <taxon>Poaceae</taxon>
        <taxon>BOP clade</taxon>
        <taxon>Pooideae</taxon>
        <taxon>Poodae</taxon>
        <taxon>Poeae</taxon>
        <taxon>Poeae Chloroplast Group 2 (Poeae type)</taxon>
        <taxon>Loliodinae</taxon>
        <taxon>Loliinae</taxon>
        <taxon>Lolium</taxon>
    </lineage>
</organism>
<gene>
    <name evidence="6" type="ORF">QYE76_036831</name>
</gene>
<evidence type="ECO:0000313" key="6">
    <source>
        <dbReference type="EMBL" id="KAK1613158.1"/>
    </source>
</evidence>
<accession>A0AAD8VQL0</accession>
<evidence type="ECO:0000256" key="2">
    <source>
        <dbReference type="ARBA" id="ARBA00022980"/>
    </source>
</evidence>
<dbReference type="GO" id="GO:0006412">
    <property type="term" value="P:translation"/>
    <property type="evidence" value="ECO:0007669"/>
    <property type="project" value="InterPro"/>
</dbReference>
<dbReference type="Pfam" id="PF01632">
    <property type="entry name" value="Ribosomal_L35p"/>
    <property type="match status" value="1"/>
</dbReference>
<dbReference type="Proteomes" id="UP001231189">
    <property type="component" value="Unassembled WGS sequence"/>
</dbReference>
<dbReference type="PANTHER" id="PTHR33343">
    <property type="entry name" value="54S RIBOSOMAL PROTEIN BL35M"/>
    <property type="match status" value="1"/>
</dbReference>
<keyword evidence="3 4" id="KW-0687">Ribonucleoprotein</keyword>
<dbReference type="GO" id="GO:0015934">
    <property type="term" value="C:large ribosomal subunit"/>
    <property type="evidence" value="ECO:0007669"/>
    <property type="project" value="TreeGrafter"/>
</dbReference>
<dbReference type="SUPFAM" id="SSF143034">
    <property type="entry name" value="L35p-like"/>
    <property type="match status" value="1"/>
</dbReference>
<protein>
    <recommendedName>
        <fullName evidence="4">50S ribosomal protein L35</fullName>
    </recommendedName>
</protein>
<name>A0AAD8VQL0_LOLMU</name>
<evidence type="ECO:0000256" key="3">
    <source>
        <dbReference type="ARBA" id="ARBA00023274"/>
    </source>
</evidence>
<evidence type="ECO:0000313" key="7">
    <source>
        <dbReference type="Proteomes" id="UP001231189"/>
    </source>
</evidence>
<dbReference type="InterPro" id="IPR037229">
    <property type="entry name" value="Ribosomal_bL35_sf"/>
</dbReference>
<dbReference type="InterPro" id="IPR021137">
    <property type="entry name" value="Ribosomal_bL35-like"/>
</dbReference>
<proteinExistence type="inferred from homology"/>
<keyword evidence="2 4" id="KW-0689">Ribosomal protein</keyword>
<feature type="region of interest" description="Disordered" evidence="5">
    <location>
        <begin position="73"/>
        <end position="92"/>
    </location>
</feature>
<dbReference type="Gene3D" id="4.10.410.60">
    <property type="match status" value="1"/>
</dbReference>
<comment type="caution">
    <text evidence="6">The sequence shown here is derived from an EMBL/GenBank/DDBJ whole genome shotgun (WGS) entry which is preliminary data.</text>
</comment>
<dbReference type="GO" id="GO:0003735">
    <property type="term" value="F:structural constituent of ribosome"/>
    <property type="evidence" value="ECO:0007669"/>
    <property type="project" value="InterPro"/>
</dbReference>
<feature type="compositionally biased region" description="Basic and acidic residues" evidence="5">
    <location>
        <begin position="80"/>
        <end position="92"/>
    </location>
</feature>
<reference evidence="6" key="1">
    <citation type="submission" date="2023-07" db="EMBL/GenBank/DDBJ databases">
        <title>A chromosome-level genome assembly of Lolium multiflorum.</title>
        <authorList>
            <person name="Chen Y."/>
            <person name="Copetti D."/>
            <person name="Kolliker R."/>
            <person name="Studer B."/>
        </authorList>
    </citation>
    <scope>NUCLEOTIDE SEQUENCE</scope>
    <source>
        <strain evidence="6">02402/16</strain>
        <tissue evidence="6">Leaf</tissue>
    </source>
</reference>
<dbReference type="EMBL" id="JAUUTY010000007">
    <property type="protein sequence ID" value="KAK1613158.1"/>
    <property type="molecule type" value="Genomic_DNA"/>
</dbReference>
<comment type="similarity">
    <text evidence="1 4">Belongs to the bacterial ribosomal protein bL35 family.</text>
</comment>